<gene>
    <name evidence="2" type="ORF">NCTC13184_06027</name>
</gene>
<dbReference type="RefSeq" id="WP_181838493.1">
    <property type="nucleotide sequence ID" value="NZ_UGRU01000001.1"/>
</dbReference>
<dbReference type="Pfam" id="PF02585">
    <property type="entry name" value="PIG-L"/>
    <property type="match status" value="1"/>
</dbReference>
<protein>
    <submittedName>
        <fullName evidence="2">Uncharacterized proteins, LmbE homologs</fullName>
    </submittedName>
</protein>
<dbReference type="SUPFAM" id="SSF102588">
    <property type="entry name" value="LmbE-like"/>
    <property type="match status" value="1"/>
</dbReference>
<dbReference type="Proteomes" id="UP000255082">
    <property type="component" value="Unassembled WGS sequence"/>
</dbReference>
<evidence type="ECO:0000313" key="3">
    <source>
        <dbReference type="Proteomes" id="UP000255082"/>
    </source>
</evidence>
<organism evidence="2 3">
    <name type="scientific">Nocardia africana</name>
    <dbReference type="NCBI Taxonomy" id="134964"/>
    <lineage>
        <taxon>Bacteria</taxon>
        <taxon>Bacillati</taxon>
        <taxon>Actinomycetota</taxon>
        <taxon>Actinomycetes</taxon>
        <taxon>Mycobacteriales</taxon>
        <taxon>Nocardiaceae</taxon>
        <taxon>Nocardia</taxon>
    </lineage>
</organism>
<accession>A0A378X1K6</accession>
<dbReference type="InterPro" id="IPR003737">
    <property type="entry name" value="GlcNAc_PI_deacetylase-related"/>
</dbReference>
<name>A0A378X1K6_9NOCA</name>
<dbReference type="GO" id="GO:0016137">
    <property type="term" value="P:glycoside metabolic process"/>
    <property type="evidence" value="ECO:0007669"/>
    <property type="project" value="UniProtKB-ARBA"/>
</dbReference>
<dbReference type="InterPro" id="IPR024078">
    <property type="entry name" value="LmbE-like_dom_sf"/>
</dbReference>
<dbReference type="AlphaFoldDB" id="A0A378X1K6"/>
<dbReference type="Gene3D" id="3.40.50.10320">
    <property type="entry name" value="LmbE-like"/>
    <property type="match status" value="1"/>
</dbReference>
<proteinExistence type="predicted"/>
<reference evidence="2 3" key="1">
    <citation type="submission" date="2018-06" db="EMBL/GenBank/DDBJ databases">
        <authorList>
            <consortium name="Pathogen Informatics"/>
            <person name="Doyle S."/>
        </authorList>
    </citation>
    <scope>NUCLEOTIDE SEQUENCE [LARGE SCALE GENOMIC DNA]</scope>
    <source>
        <strain evidence="2 3">NCTC13184</strain>
    </source>
</reference>
<dbReference type="EMBL" id="UGRU01000001">
    <property type="protein sequence ID" value="SUA47486.1"/>
    <property type="molecule type" value="Genomic_DNA"/>
</dbReference>
<keyword evidence="1" id="KW-0862">Zinc</keyword>
<evidence type="ECO:0000256" key="1">
    <source>
        <dbReference type="ARBA" id="ARBA00022833"/>
    </source>
</evidence>
<evidence type="ECO:0000313" key="2">
    <source>
        <dbReference type="EMBL" id="SUA47486.1"/>
    </source>
</evidence>
<sequence length="293" mass="32238">MSGGLVVVSPHFDDAALSVGALIARSAAAGDPVRVLTVYTEPPSLAELPGRSRFFGDYATRQAEDDRAMILLGAASRRLGLRERLFRHPPLKRSTDLFRTSGRLLESAELLTIERCIVELLEDPGIRILAPLGIGNHYDHVEVATAAMRVAAVHAPTNRIEFYEDFPALSELWRRRHPVARRLPQPLRSAPLWASPAAGIVMEAMSVLSRGPTSPDLAGQSPRDGAHWSARIAPVDGYEKVKLRAIAQYRTQLQASGADEHPMAKLIRRAHHCRGGEILWRLDLARTPPTMLP</sequence>